<dbReference type="AlphaFoldDB" id="A0A286TA45"/>
<evidence type="ECO:0008006" key="3">
    <source>
        <dbReference type="Google" id="ProtNLM"/>
    </source>
</evidence>
<dbReference type="SUPFAM" id="SSF51445">
    <property type="entry name" value="(Trans)glycosidases"/>
    <property type="match status" value="1"/>
</dbReference>
<dbReference type="Proteomes" id="UP000262177">
    <property type="component" value="Chromosome"/>
</dbReference>
<dbReference type="InterPro" id="IPR017853">
    <property type="entry name" value="GH"/>
</dbReference>
<evidence type="ECO:0000313" key="1">
    <source>
        <dbReference type="EMBL" id="BBA47088.1"/>
    </source>
</evidence>
<sequence length="65" mass="7493">MDSLTQYELWKAIWSSLESANFYELDWSLKRHNEFLESFAPQTFVGNHDVTRIASRVGDAGASLR</sequence>
<name>A0A286TA45_BIFBI</name>
<proteinExistence type="predicted"/>
<evidence type="ECO:0000313" key="2">
    <source>
        <dbReference type="Proteomes" id="UP000262177"/>
    </source>
</evidence>
<organism evidence="1 2">
    <name type="scientific">Bifidobacterium bifidum LMG 13195</name>
    <dbReference type="NCBI Taxonomy" id="1207542"/>
    <lineage>
        <taxon>Bacteria</taxon>
        <taxon>Bacillati</taxon>
        <taxon>Actinomycetota</taxon>
        <taxon>Actinomycetes</taxon>
        <taxon>Bifidobacteriales</taxon>
        <taxon>Bifidobacteriaceae</taxon>
        <taxon>Bifidobacterium</taxon>
    </lineage>
</organism>
<dbReference type="Gene3D" id="3.20.20.80">
    <property type="entry name" value="Glycosidases"/>
    <property type="match status" value="1"/>
</dbReference>
<protein>
    <recommendedName>
        <fullName evidence="3">Alpha-amylase</fullName>
    </recommendedName>
</protein>
<reference evidence="1 2" key="1">
    <citation type="journal article" date="2017" name="Biosci. Biotechnol. Biochem.">
        <title>Identification and characterization of a sulfoglycosidase from Bifidobacterium bifidum implicated in mucin glycan utilization.</title>
        <authorList>
            <person name="Katoh T."/>
            <person name="Maeshibu T."/>
            <person name="Kikkawa K."/>
            <person name="Gotoh A."/>
            <person name="Tomabechi Y."/>
            <person name="Nakamura M."/>
            <person name="Liao W.-H."/>
            <person name="Yamaguchi M."/>
            <person name="Ashida H."/>
            <person name="Yamamoto K."/>
            <person name="Katayama T."/>
        </authorList>
    </citation>
    <scope>NUCLEOTIDE SEQUENCE [LARGE SCALE GENOMIC DNA]</scope>
    <source>
        <strain evidence="1 2">JCM 7004</strain>
    </source>
</reference>
<accession>A0A286TA45</accession>
<dbReference type="EMBL" id="AP018131">
    <property type="protein sequence ID" value="BBA47088.1"/>
    <property type="molecule type" value="Genomic_DNA"/>
</dbReference>
<gene>
    <name evidence="1" type="ORF">BBJK_00050</name>
</gene>